<evidence type="ECO:0000256" key="7">
    <source>
        <dbReference type="ARBA" id="ARBA00023170"/>
    </source>
</evidence>
<dbReference type="Gene3D" id="3.40.190.10">
    <property type="entry name" value="Periplasmic binding protein-like II"/>
    <property type="match status" value="2"/>
</dbReference>
<keyword evidence="9" id="KW-0407">Ion channel</keyword>
<dbReference type="SMART" id="SM00079">
    <property type="entry name" value="PBPe"/>
    <property type="match status" value="1"/>
</dbReference>
<feature type="transmembrane region" description="Helical" evidence="10">
    <location>
        <begin position="204"/>
        <end position="226"/>
    </location>
</feature>
<dbReference type="InterPro" id="IPR015683">
    <property type="entry name" value="Ionotropic_Glu_rcpt"/>
</dbReference>
<evidence type="ECO:0000256" key="5">
    <source>
        <dbReference type="ARBA" id="ARBA00023065"/>
    </source>
</evidence>
<protein>
    <submittedName>
        <fullName evidence="14">Bacterial extracellular solute-binding protein, family 3</fullName>
    </submittedName>
</protein>
<evidence type="ECO:0000256" key="6">
    <source>
        <dbReference type="ARBA" id="ARBA00023136"/>
    </source>
</evidence>
<evidence type="ECO:0000313" key="15">
    <source>
        <dbReference type="Proteomes" id="UP000006286"/>
    </source>
</evidence>
<keyword evidence="15" id="KW-1185">Reference proteome</keyword>
<dbReference type="PANTHER" id="PTHR18966">
    <property type="entry name" value="IONOTROPIC GLUTAMATE RECEPTOR"/>
    <property type="match status" value="1"/>
</dbReference>
<evidence type="ECO:0000259" key="12">
    <source>
        <dbReference type="SMART" id="SM00062"/>
    </source>
</evidence>
<dbReference type="SMART" id="SM00062">
    <property type="entry name" value="PBPb"/>
    <property type="match status" value="1"/>
</dbReference>
<feature type="chain" id="PRO_5003829416" evidence="11">
    <location>
        <begin position="28"/>
        <end position="357"/>
    </location>
</feature>
<organism evidence="14 15">
    <name type="scientific">Alcanivorax dieselolei (strain DSM 16502 / CGMCC 1.3690 / MCCC 1A00001 / B-5)</name>
    <name type="common">Alloalcanivorax dieselolei</name>
    <dbReference type="NCBI Taxonomy" id="930169"/>
    <lineage>
        <taxon>Bacteria</taxon>
        <taxon>Pseudomonadati</taxon>
        <taxon>Pseudomonadota</taxon>
        <taxon>Gammaproteobacteria</taxon>
        <taxon>Oceanospirillales</taxon>
        <taxon>Alcanivoracaceae</taxon>
        <taxon>Alloalcanivorax</taxon>
    </lineage>
</organism>
<dbReference type="Gene3D" id="1.20.5.110">
    <property type="match status" value="1"/>
</dbReference>
<evidence type="ECO:0000313" key="14">
    <source>
        <dbReference type="EMBL" id="AFT68648.1"/>
    </source>
</evidence>
<dbReference type="InterPro" id="IPR001638">
    <property type="entry name" value="Solute-binding_3/MltF_N"/>
</dbReference>
<evidence type="ECO:0000256" key="3">
    <source>
        <dbReference type="ARBA" id="ARBA00022692"/>
    </source>
</evidence>
<dbReference type="EMBL" id="CP003466">
    <property type="protein sequence ID" value="AFT68648.1"/>
    <property type="molecule type" value="Genomic_DNA"/>
</dbReference>
<evidence type="ECO:0000256" key="4">
    <source>
        <dbReference type="ARBA" id="ARBA00022989"/>
    </source>
</evidence>
<evidence type="ECO:0000256" key="2">
    <source>
        <dbReference type="ARBA" id="ARBA00022448"/>
    </source>
</evidence>
<dbReference type="STRING" id="930169.B5T_00361"/>
<name>K0C7W2_ALCDB</name>
<keyword evidence="8" id="KW-0325">Glycoprotein</keyword>
<dbReference type="SUPFAM" id="SSF81324">
    <property type="entry name" value="Voltage-gated potassium channels"/>
    <property type="match status" value="1"/>
</dbReference>
<dbReference type="RefSeq" id="WP_014992729.1">
    <property type="nucleotide sequence ID" value="NC_018691.1"/>
</dbReference>
<dbReference type="Pfam" id="PF00060">
    <property type="entry name" value="Lig_chan"/>
    <property type="match status" value="1"/>
</dbReference>
<dbReference type="Proteomes" id="UP000006286">
    <property type="component" value="Chromosome"/>
</dbReference>
<keyword evidence="11" id="KW-0732">Signal</keyword>
<feature type="domain" description="Ionotropic glutamate receptor C-terminal" evidence="13">
    <location>
        <begin position="29"/>
        <end position="348"/>
    </location>
</feature>
<dbReference type="PRINTS" id="PR00169">
    <property type="entry name" value="KCHANNEL"/>
</dbReference>
<sequence length="357" mass="38974">MPYADRSPPSRLLITFLCLLITGLAHAEPLTVAVKSAPPFSYQEEGKWTGISIDLWDQLAGQLEQDYQLRSYQSVSEMLEAVEHGQADVAIGAISVTADRERRLDFTQPMFRAGLGIATPSSPSGWLTTLQGLFSWKFLSAVTALVLVLLAVGLAVWLLERRRNPEQFGGSIREGIGSGFWWSAVTMTTVGYGDKAPVTPAGRAIGLIWMFASIITISGFTAAIASSVTVNQLQTRVSGVADLPRVKVGTVDGTSASHWLDNQGIAYRPYQNIEQVMQGVAQGRVDAVVYDAPVMRYMLRQNQDSDVLVLPQLAREESYAIAVANGSQLREPLDRALLGILNDEEWRGVVTRYLGAE</sequence>
<dbReference type="eggNOG" id="COG0834">
    <property type="taxonomic scope" value="Bacteria"/>
</dbReference>
<dbReference type="GO" id="GO:0016020">
    <property type="term" value="C:membrane"/>
    <property type="evidence" value="ECO:0007669"/>
    <property type="project" value="UniProtKB-SubCell"/>
</dbReference>
<evidence type="ECO:0000256" key="9">
    <source>
        <dbReference type="ARBA" id="ARBA00023303"/>
    </source>
</evidence>
<keyword evidence="6 10" id="KW-0472">Membrane</keyword>
<dbReference type="Gene3D" id="1.10.287.70">
    <property type="match status" value="1"/>
</dbReference>
<accession>K0C7W2</accession>
<feature type="domain" description="Solute-binding protein family 3/N-terminal" evidence="12">
    <location>
        <begin position="29"/>
        <end position="357"/>
    </location>
</feature>
<dbReference type="PATRIC" id="fig|930169.3.peg.346"/>
<keyword evidence="4 10" id="KW-1133">Transmembrane helix</keyword>
<keyword evidence="3 10" id="KW-0812">Transmembrane</keyword>
<evidence type="ECO:0000256" key="1">
    <source>
        <dbReference type="ARBA" id="ARBA00004141"/>
    </source>
</evidence>
<evidence type="ECO:0000256" key="8">
    <source>
        <dbReference type="ARBA" id="ARBA00023180"/>
    </source>
</evidence>
<keyword evidence="7" id="KW-0675">Receptor</keyword>
<evidence type="ECO:0000256" key="10">
    <source>
        <dbReference type="SAM" id="Phobius"/>
    </source>
</evidence>
<feature type="signal peptide" evidence="11">
    <location>
        <begin position="1"/>
        <end position="27"/>
    </location>
</feature>
<feature type="transmembrane region" description="Helical" evidence="10">
    <location>
        <begin position="171"/>
        <end position="192"/>
    </location>
</feature>
<reference evidence="14 15" key="1">
    <citation type="journal article" date="2012" name="J. Bacteriol.">
        <title>Complete genome sequence of Alcanivorax dieselolei type strain B5.</title>
        <authorList>
            <person name="Lai Q."/>
            <person name="Li W."/>
            <person name="Shao Z."/>
        </authorList>
    </citation>
    <scope>NUCLEOTIDE SEQUENCE [LARGE SCALE GENOMIC DNA]</scope>
    <source>
        <strain evidence="15">DSM 16502 / CGMCC 1.3690 / B-5</strain>
    </source>
</reference>
<dbReference type="SUPFAM" id="SSF53850">
    <property type="entry name" value="Periplasmic binding protein-like II"/>
    <property type="match status" value="1"/>
</dbReference>
<feature type="transmembrane region" description="Helical" evidence="10">
    <location>
        <begin position="138"/>
        <end position="159"/>
    </location>
</feature>
<dbReference type="OrthoDB" id="9813518at2"/>
<proteinExistence type="predicted"/>
<evidence type="ECO:0000259" key="13">
    <source>
        <dbReference type="SMART" id="SM00079"/>
    </source>
</evidence>
<dbReference type="InterPro" id="IPR001320">
    <property type="entry name" value="Iontro_rcpt_C"/>
</dbReference>
<comment type="subcellular location">
    <subcellularLocation>
        <location evidence="1">Membrane</location>
        <topology evidence="1">Multi-pass membrane protein</topology>
    </subcellularLocation>
</comment>
<gene>
    <name evidence="14" type="ordered locus">B5T_00361</name>
</gene>
<keyword evidence="5" id="KW-0406">Ion transport</keyword>
<keyword evidence="2" id="KW-0813">Transport</keyword>
<dbReference type="GO" id="GO:0015276">
    <property type="term" value="F:ligand-gated monoatomic ion channel activity"/>
    <property type="evidence" value="ECO:0007669"/>
    <property type="project" value="InterPro"/>
</dbReference>
<evidence type="ECO:0000256" key="11">
    <source>
        <dbReference type="SAM" id="SignalP"/>
    </source>
</evidence>
<dbReference type="KEGG" id="adi:B5T_00361"/>
<dbReference type="HOGENOM" id="CLU_019602_21_0_6"/>
<dbReference type="Pfam" id="PF00497">
    <property type="entry name" value="SBP_bac_3"/>
    <property type="match status" value="1"/>
</dbReference>
<dbReference type="AlphaFoldDB" id="K0C7W2"/>